<dbReference type="RefSeq" id="WP_009298880.1">
    <property type="nucleotide sequence ID" value="NZ_BAABZD010000006.1"/>
</dbReference>
<sequence>MMKVVKWLDEHMEEFLLVILLVVIACVSLLQVIIRKIPWIPSLTWAEEFCRFCWIWSVFLSLPYTIRMGNMLRVGVLLDMLPNAVRKTVNILVDIVTTACMGLLAYHSVAVVGGIQASGEASPAMLWPMWIVYSVMLIGFVLAVLRGLQQMYIHVTHFNEKELTTIEQTMRDAAEEAALAKGGEE</sequence>
<evidence type="ECO:0000256" key="8">
    <source>
        <dbReference type="ARBA" id="ARBA00038436"/>
    </source>
</evidence>
<evidence type="ECO:0000256" key="9">
    <source>
        <dbReference type="SAM" id="Phobius"/>
    </source>
</evidence>
<evidence type="ECO:0000313" key="11">
    <source>
        <dbReference type="EMBL" id="MCK0088256.1"/>
    </source>
</evidence>
<comment type="caution">
    <text evidence="11">The sequence shown here is derived from an EMBL/GenBank/DDBJ whole genome shotgun (WGS) entry which is preliminary data.</text>
</comment>
<feature type="transmembrane region" description="Helical" evidence="9">
    <location>
        <begin position="91"/>
        <end position="115"/>
    </location>
</feature>
<gene>
    <name evidence="11" type="ORF">K5I21_20775</name>
    <name evidence="12" type="ORF">PM006_13830</name>
</gene>
<comment type="subcellular location">
    <subcellularLocation>
        <location evidence="1">Cell inner membrane</location>
        <topology evidence="1">Multi-pass membrane protein</topology>
    </subcellularLocation>
</comment>
<dbReference type="InterPro" id="IPR007387">
    <property type="entry name" value="TRAP_DctQ"/>
</dbReference>
<feature type="transmembrane region" description="Helical" evidence="9">
    <location>
        <begin position="15"/>
        <end position="34"/>
    </location>
</feature>
<keyword evidence="3" id="KW-1003">Cell membrane</keyword>
<evidence type="ECO:0000256" key="2">
    <source>
        <dbReference type="ARBA" id="ARBA00022448"/>
    </source>
</evidence>
<evidence type="ECO:0000256" key="3">
    <source>
        <dbReference type="ARBA" id="ARBA00022475"/>
    </source>
</evidence>
<dbReference type="AlphaFoldDB" id="A0AAW5F8N0"/>
<dbReference type="GO" id="GO:0005886">
    <property type="term" value="C:plasma membrane"/>
    <property type="evidence" value="ECO:0007669"/>
    <property type="project" value="UniProtKB-SubCell"/>
</dbReference>
<dbReference type="Pfam" id="PF04290">
    <property type="entry name" value="DctQ"/>
    <property type="match status" value="1"/>
</dbReference>
<dbReference type="PROSITE" id="PS51257">
    <property type="entry name" value="PROKAR_LIPOPROTEIN"/>
    <property type="match status" value="1"/>
</dbReference>
<evidence type="ECO:0000313" key="12">
    <source>
        <dbReference type="EMBL" id="MDB2001284.1"/>
    </source>
</evidence>
<dbReference type="InterPro" id="IPR055348">
    <property type="entry name" value="DctQ"/>
</dbReference>
<feature type="domain" description="Tripartite ATP-independent periplasmic transporters DctQ component" evidence="10">
    <location>
        <begin position="24"/>
        <end position="152"/>
    </location>
</feature>
<dbReference type="GO" id="GO:0015740">
    <property type="term" value="P:C4-dicarboxylate transport"/>
    <property type="evidence" value="ECO:0007669"/>
    <property type="project" value="TreeGrafter"/>
</dbReference>
<keyword evidence="4" id="KW-0997">Cell inner membrane</keyword>
<dbReference type="EMBL" id="JAINVB010000001">
    <property type="protein sequence ID" value="MCK0088256.1"/>
    <property type="molecule type" value="Genomic_DNA"/>
</dbReference>
<dbReference type="PANTHER" id="PTHR35011">
    <property type="entry name" value="2,3-DIKETO-L-GULONATE TRAP TRANSPORTER SMALL PERMEASE PROTEIN YIAM"/>
    <property type="match status" value="1"/>
</dbReference>
<dbReference type="Proteomes" id="UP001300871">
    <property type="component" value="Unassembled WGS sequence"/>
</dbReference>
<evidence type="ECO:0000256" key="6">
    <source>
        <dbReference type="ARBA" id="ARBA00022989"/>
    </source>
</evidence>
<feature type="transmembrane region" description="Helical" evidence="9">
    <location>
        <begin position="54"/>
        <end position="70"/>
    </location>
</feature>
<evidence type="ECO:0000256" key="5">
    <source>
        <dbReference type="ARBA" id="ARBA00022692"/>
    </source>
</evidence>
<proteinExistence type="inferred from homology"/>
<evidence type="ECO:0000256" key="4">
    <source>
        <dbReference type="ARBA" id="ARBA00022519"/>
    </source>
</evidence>
<evidence type="ECO:0000256" key="1">
    <source>
        <dbReference type="ARBA" id="ARBA00004429"/>
    </source>
</evidence>
<dbReference type="GeneID" id="57968724"/>
<comment type="similarity">
    <text evidence="8">Belongs to the TRAP transporter small permease family.</text>
</comment>
<keyword evidence="7 9" id="KW-0472">Membrane</keyword>
<evidence type="ECO:0000256" key="7">
    <source>
        <dbReference type="ARBA" id="ARBA00023136"/>
    </source>
</evidence>
<keyword evidence="2" id="KW-0813">Transport</keyword>
<dbReference type="GO" id="GO:0022857">
    <property type="term" value="F:transmembrane transporter activity"/>
    <property type="evidence" value="ECO:0007669"/>
    <property type="project" value="TreeGrafter"/>
</dbReference>
<keyword evidence="6 9" id="KW-1133">Transmembrane helix</keyword>
<protein>
    <submittedName>
        <fullName evidence="11">TRAP transporter small permease</fullName>
    </submittedName>
</protein>
<dbReference type="Proteomes" id="UP001203136">
    <property type="component" value="Unassembled WGS sequence"/>
</dbReference>
<accession>A0AAW5F8N0</accession>
<evidence type="ECO:0000259" key="10">
    <source>
        <dbReference type="Pfam" id="PF04290"/>
    </source>
</evidence>
<keyword evidence="5 9" id="KW-0812">Transmembrane</keyword>
<reference evidence="12" key="2">
    <citation type="submission" date="2023-01" db="EMBL/GenBank/DDBJ databases">
        <title>Human gut microbiome strain richness.</title>
        <authorList>
            <person name="Chen-Liaw A."/>
        </authorList>
    </citation>
    <scope>NUCLEOTIDE SEQUENCE</scope>
    <source>
        <strain evidence="12">B1_m1001713B170214d0_201011</strain>
    </source>
</reference>
<name>A0AAW5F8N0_CLOSY</name>
<feature type="transmembrane region" description="Helical" evidence="9">
    <location>
        <begin position="127"/>
        <end position="145"/>
    </location>
</feature>
<dbReference type="EMBL" id="JAQLGM010000035">
    <property type="protein sequence ID" value="MDB2001284.1"/>
    <property type="molecule type" value="Genomic_DNA"/>
</dbReference>
<reference evidence="11" key="1">
    <citation type="journal article" date="2022" name="Cell Host Microbe">
        <title>Colonization of the live biotherapeutic product VE303 and modulation of the microbiota and metabolites in healthy volunteers.</title>
        <authorList>
            <person name="Dsouza M."/>
            <person name="Menon R."/>
            <person name="Crossette E."/>
            <person name="Bhattarai S.K."/>
            <person name="Schneider J."/>
            <person name="Kim Y.G."/>
            <person name="Reddy S."/>
            <person name="Caballero S."/>
            <person name="Felix C."/>
            <person name="Cornacchione L."/>
            <person name="Hendrickson J."/>
            <person name="Watson A.R."/>
            <person name="Minot S.S."/>
            <person name="Greenfield N."/>
            <person name="Schopf L."/>
            <person name="Szabady R."/>
            <person name="Patarroyo J."/>
            <person name="Smith W."/>
            <person name="Harrison P."/>
            <person name="Kuijper E.J."/>
            <person name="Kelly C.P."/>
            <person name="Olle B."/>
            <person name="Bobilev D."/>
            <person name="Silber J.L."/>
            <person name="Bucci V."/>
            <person name="Roberts B."/>
            <person name="Faith J."/>
            <person name="Norman J.M."/>
        </authorList>
    </citation>
    <scope>NUCLEOTIDE SEQUENCE</scope>
    <source>
        <strain evidence="11">VE303-04</strain>
    </source>
</reference>
<evidence type="ECO:0000313" key="13">
    <source>
        <dbReference type="Proteomes" id="UP001203136"/>
    </source>
</evidence>
<dbReference type="PANTHER" id="PTHR35011:SF2">
    <property type="entry name" value="2,3-DIKETO-L-GULONATE TRAP TRANSPORTER SMALL PERMEASE PROTEIN YIAM"/>
    <property type="match status" value="1"/>
</dbReference>
<organism evidence="11 13">
    <name type="scientific">Clostridium symbiosum</name>
    <name type="common">Bacteroides symbiosus</name>
    <dbReference type="NCBI Taxonomy" id="1512"/>
    <lineage>
        <taxon>Bacteria</taxon>
        <taxon>Bacillati</taxon>
        <taxon>Bacillota</taxon>
        <taxon>Clostridia</taxon>
        <taxon>Lachnospirales</taxon>
        <taxon>Lachnospiraceae</taxon>
        <taxon>Otoolea</taxon>
    </lineage>
</organism>